<dbReference type="Proteomes" id="UP000001661">
    <property type="component" value="Chromosome"/>
</dbReference>
<evidence type="ECO:0000256" key="2">
    <source>
        <dbReference type="ARBA" id="ARBA00022763"/>
    </source>
</evidence>
<reference evidence="9 10" key="1">
    <citation type="journal article" date="2010" name="Stand. Genomic Sci.">
        <title>Complete genome sequence of Acetohalobium arabaticum type strain (Z-7288).</title>
        <authorList>
            <person name="Sikorski J."/>
            <person name="Lapidus A."/>
            <person name="Chertkov O."/>
            <person name="Lucas S."/>
            <person name="Copeland A."/>
            <person name="Glavina Del Rio T."/>
            <person name="Nolan M."/>
            <person name="Tice H."/>
            <person name="Cheng J.F."/>
            <person name="Han C."/>
            <person name="Brambilla E."/>
            <person name="Pitluck S."/>
            <person name="Liolios K."/>
            <person name="Ivanova N."/>
            <person name="Mavromatis K."/>
            <person name="Mikhailova N."/>
            <person name="Pati A."/>
            <person name="Bruce D."/>
            <person name="Detter C."/>
            <person name="Tapia R."/>
            <person name="Goodwin L."/>
            <person name="Chen A."/>
            <person name="Palaniappan K."/>
            <person name="Land M."/>
            <person name="Hauser L."/>
            <person name="Chang Y.J."/>
            <person name="Jeffries C.D."/>
            <person name="Rohde M."/>
            <person name="Goker M."/>
            <person name="Spring S."/>
            <person name="Woyke T."/>
            <person name="Bristow J."/>
            <person name="Eisen J.A."/>
            <person name="Markowitz V."/>
            <person name="Hugenholtz P."/>
            <person name="Kyrpides N.C."/>
            <person name="Klenk H.P."/>
        </authorList>
    </citation>
    <scope>NUCLEOTIDE SEQUENCE [LARGE SCALE GENOMIC DNA]</scope>
    <source>
        <strain evidence="10">ATCC 49924 / DSM 5501 / Z-7288</strain>
    </source>
</reference>
<dbReference type="STRING" id="574087.Acear_1398"/>
<keyword evidence="7" id="KW-0234">DNA repair</keyword>
<keyword evidence="5" id="KW-0067">ATP-binding</keyword>
<keyword evidence="3" id="KW-0378">Hydrolase</keyword>
<sequence length="870" mass="102053">MEINYVDYFDNLLEAVVDDSRPRVYVFNNYATKLEAKNYYCRPFLALESEFLMMSELKERLFPGDRLQLKEEKLVIIFYELLTEEDKQQLGISDYNDVIDLANDFFNFYEELAEYKVDEIEDLRDWQQEKYDIFQDLRKRYIAKMEELDYTDKTLSYETANFSLDFLQDFDEVVFVNVLEFTPLEKEIVSKLEVAGQTVQLYNQIKPEDYDEETLQLKSVTLPDELEPKVEIYQIDEDLLQLVNALVKVDEAETNYTILDGDFENSNYHNLLSSSKIKVDKDVSFTKTRLFRFLESLYTLLKNADFSSGGIRLRLGDLVEASHLAGFRDYYSLDRSELNGLNQLAQEDYVYFCEELIDDQLAPFRAVVEEIEQISGLRSLSGFCSYLEGLVVEKLADNRYKNDLNIFFGSLAELNSITEMGIVDSWNQYFTNNAQGLFLLILRYLRFKRVETTVDDSGAEVEVKDLLTSSFVNRNRIMMLNVVEGIVPRAEEAAFLLTESQRTQVGLKTYQQQRLEMKYKFFRHLLSSEQAVIFSLKNEEQNIAVSSFIEELQLKYNLPTKEVEITGADYPEIIKSIFDCDSCLLGVDEKLADKYSDRLEIEAEDFANQRLSLTYYKYSTLKRYCSYRFYLEQLAGLEAEQMEFSRELSPKVLGILVHRVFEEMINRVGDRIKDGGYKPEKEVIKEVITEKVASFDLKIPGYYEEYYEEVIFKAVQESVEYFLTVLPDRVKGNIKDIVTEWMPAQDESRVFMESEEVEIQLNGRIDLVIETDESKHIIDYKTGRGNTEQLDLYSLLYNQELEAGEMIDKSIYNVMDQKFDRGYRGSEERFRDKLRNLLEEAIIDSKEYQGQFKSRCKRCDYIDICKVGWR</sequence>
<evidence type="ECO:0000256" key="6">
    <source>
        <dbReference type="ARBA" id="ARBA00023125"/>
    </source>
</evidence>
<protein>
    <recommendedName>
        <fullName evidence="8">PD-(D/E)XK endonuclease-like domain-containing protein</fullName>
    </recommendedName>
</protein>
<feature type="domain" description="PD-(D/E)XK endonuclease-like" evidence="8">
    <location>
        <begin position="619"/>
        <end position="866"/>
    </location>
</feature>
<evidence type="ECO:0000256" key="5">
    <source>
        <dbReference type="ARBA" id="ARBA00022840"/>
    </source>
</evidence>
<evidence type="ECO:0000313" key="10">
    <source>
        <dbReference type="Proteomes" id="UP000001661"/>
    </source>
</evidence>
<evidence type="ECO:0000259" key="8">
    <source>
        <dbReference type="Pfam" id="PF12705"/>
    </source>
</evidence>
<name>D9QQW7_ACEAZ</name>
<dbReference type="EMBL" id="CP002105">
    <property type="protein sequence ID" value="ADL12908.1"/>
    <property type="molecule type" value="Genomic_DNA"/>
</dbReference>
<evidence type="ECO:0000256" key="1">
    <source>
        <dbReference type="ARBA" id="ARBA00022741"/>
    </source>
</evidence>
<dbReference type="Gene3D" id="3.90.320.10">
    <property type="match status" value="1"/>
</dbReference>
<keyword evidence="1" id="KW-0547">Nucleotide-binding</keyword>
<dbReference type="GO" id="GO:0005524">
    <property type="term" value="F:ATP binding"/>
    <property type="evidence" value="ECO:0007669"/>
    <property type="project" value="UniProtKB-KW"/>
</dbReference>
<dbReference type="OrthoDB" id="2109781at2"/>
<evidence type="ECO:0000256" key="3">
    <source>
        <dbReference type="ARBA" id="ARBA00022801"/>
    </source>
</evidence>
<dbReference type="KEGG" id="aar:Acear_1398"/>
<organism evidence="9 10">
    <name type="scientific">Acetohalobium arabaticum (strain ATCC 49924 / DSM 5501 / Z-7288)</name>
    <dbReference type="NCBI Taxonomy" id="574087"/>
    <lineage>
        <taxon>Bacteria</taxon>
        <taxon>Bacillati</taxon>
        <taxon>Bacillota</taxon>
        <taxon>Clostridia</taxon>
        <taxon>Halanaerobiales</taxon>
        <taxon>Halobacteroidaceae</taxon>
        <taxon>Acetohalobium</taxon>
    </lineage>
</organism>
<evidence type="ECO:0000313" key="9">
    <source>
        <dbReference type="EMBL" id="ADL12908.1"/>
    </source>
</evidence>
<gene>
    <name evidence="9" type="ordered locus">Acear_1398</name>
</gene>
<dbReference type="HOGENOM" id="CLU_014981_0_0_9"/>
<dbReference type="RefSeq" id="WP_013278353.1">
    <property type="nucleotide sequence ID" value="NC_014378.1"/>
</dbReference>
<keyword evidence="4" id="KW-0347">Helicase</keyword>
<dbReference type="GO" id="GO:0004386">
    <property type="term" value="F:helicase activity"/>
    <property type="evidence" value="ECO:0007669"/>
    <property type="project" value="UniProtKB-KW"/>
</dbReference>
<evidence type="ECO:0000256" key="4">
    <source>
        <dbReference type="ARBA" id="ARBA00022806"/>
    </source>
</evidence>
<dbReference type="InterPro" id="IPR038726">
    <property type="entry name" value="PDDEXK_AddAB-type"/>
</dbReference>
<dbReference type="SUPFAM" id="SSF52980">
    <property type="entry name" value="Restriction endonuclease-like"/>
    <property type="match status" value="1"/>
</dbReference>
<dbReference type="eggNOG" id="COG2887">
    <property type="taxonomic scope" value="Bacteria"/>
</dbReference>
<proteinExistence type="predicted"/>
<accession>D9QQW7</accession>
<dbReference type="Pfam" id="PF12705">
    <property type="entry name" value="PDDEXK_1"/>
    <property type="match status" value="1"/>
</dbReference>
<keyword evidence="10" id="KW-1185">Reference proteome</keyword>
<dbReference type="InterPro" id="IPR011604">
    <property type="entry name" value="PDDEXK-like_dom_sf"/>
</dbReference>
<dbReference type="GO" id="GO:0016787">
    <property type="term" value="F:hydrolase activity"/>
    <property type="evidence" value="ECO:0007669"/>
    <property type="project" value="UniProtKB-KW"/>
</dbReference>
<dbReference type="GO" id="GO:0003677">
    <property type="term" value="F:DNA binding"/>
    <property type="evidence" value="ECO:0007669"/>
    <property type="project" value="UniProtKB-KW"/>
</dbReference>
<dbReference type="InterPro" id="IPR011335">
    <property type="entry name" value="Restrct_endonuc-II-like"/>
</dbReference>
<keyword evidence="6" id="KW-0238">DNA-binding</keyword>
<dbReference type="AlphaFoldDB" id="D9QQW7"/>
<evidence type="ECO:0000256" key="7">
    <source>
        <dbReference type="ARBA" id="ARBA00023204"/>
    </source>
</evidence>
<keyword evidence="2" id="KW-0227">DNA damage</keyword>
<dbReference type="GO" id="GO:0006281">
    <property type="term" value="P:DNA repair"/>
    <property type="evidence" value="ECO:0007669"/>
    <property type="project" value="UniProtKB-KW"/>
</dbReference>